<evidence type="ECO:0000313" key="2">
    <source>
        <dbReference type="Proteomes" id="UP000648187"/>
    </source>
</evidence>
<name>A0A835GS71_SPOEX</name>
<dbReference type="EMBL" id="JACKWZ010000022">
    <property type="protein sequence ID" value="KAF9421709.1"/>
    <property type="molecule type" value="Genomic_DNA"/>
</dbReference>
<sequence>MQYQNPCWLSRERQPNSLYNFDFQAISYNQEGVHQSVIICAQRSSPSEVSRSTRLTAPTPGRVSRITPPPVPLTRSRRSIFQSSLVNSESITEPTNFWKKLPKNKLVKQLQSVQNILYITKVAERFVLEKIDGKSAAVWVFIRVCFIIYEKLLQEIRKTVDEGTLIDIIAAGFPDFITDRINKE</sequence>
<reference evidence="1" key="1">
    <citation type="submission" date="2020-08" db="EMBL/GenBank/DDBJ databases">
        <title>Spodoptera exigua strain:BAW_Kor-Di-RS1 Genome sequencing and assembly.</title>
        <authorList>
            <person name="Kim J."/>
            <person name="Nam H.Y."/>
            <person name="Kwon M."/>
            <person name="Choi J.H."/>
            <person name="Cho S.R."/>
            <person name="Kim G.-H."/>
        </authorList>
    </citation>
    <scope>NUCLEOTIDE SEQUENCE</scope>
    <source>
        <strain evidence="1">BAW_Kor-Di-RS1</strain>
        <tissue evidence="1">Whole-body</tissue>
    </source>
</reference>
<evidence type="ECO:0000313" key="1">
    <source>
        <dbReference type="EMBL" id="KAF9421709.1"/>
    </source>
</evidence>
<organism evidence="1 2">
    <name type="scientific">Spodoptera exigua</name>
    <name type="common">Beet armyworm</name>
    <name type="synonym">Noctua fulgens</name>
    <dbReference type="NCBI Taxonomy" id="7107"/>
    <lineage>
        <taxon>Eukaryota</taxon>
        <taxon>Metazoa</taxon>
        <taxon>Ecdysozoa</taxon>
        <taxon>Arthropoda</taxon>
        <taxon>Hexapoda</taxon>
        <taxon>Insecta</taxon>
        <taxon>Pterygota</taxon>
        <taxon>Neoptera</taxon>
        <taxon>Endopterygota</taxon>
        <taxon>Lepidoptera</taxon>
        <taxon>Glossata</taxon>
        <taxon>Ditrysia</taxon>
        <taxon>Noctuoidea</taxon>
        <taxon>Noctuidae</taxon>
        <taxon>Amphipyrinae</taxon>
        <taxon>Spodoptera</taxon>
    </lineage>
</organism>
<dbReference type="Proteomes" id="UP000648187">
    <property type="component" value="Unassembled WGS sequence"/>
</dbReference>
<accession>A0A835GS71</accession>
<dbReference type="AlphaFoldDB" id="A0A835GS71"/>
<proteinExistence type="predicted"/>
<protein>
    <submittedName>
        <fullName evidence="1">Uncharacterized protein</fullName>
    </submittedName>
</protein>
<keyword evidence="2" id="KW-1185">Reference proteome</keyword>
<gene>
    <name evidence="1" type="ORF">HW555_002390</name>
</gene>
<comment type="caution">
    <text evidence="1">The sequence shown here is derived from an EMBL/GenBank/DDBJ whole genome shotgun (WGS) entry which is preliminary data.</text>
</comment>